<evidence type="ECO:0000256" key="7">
    <source>
        <dbReference type="ARBA" id="ARBA00022763"/>
    </source>
</evidence>
<dbReference type="InterPro" id="IPR000403">
    <property type="entry name" value="PI3/4_kinase_cat_dom"/>
</dbReference>
<keyword evidence="11" id="KW-0539">Nucleus</keyword>
<protein>
    <recommendedName>
        <fullName evidence="3">non-specific serine/threonine protein kinase</fullName>
        <ecNumber evidence="3">2.7.11.1</ecNumber>
    </recommendedName>
</protein>
<keyword evidence="5" id="KW-0808">Transferase</keyword>
<dbReference type="OrthoDB" id="381190at2759"/>
<evidence type="ECO:0000313" key="18">
    <source>
        <dbReference type="EMBL" id="TIA92512.1"/>
    </source>
</evidence>
<dbReference type="GO" id="GO:0000077">
    <property type="term" value="P:DNA damage checkpoint signaling"/>
    <property type="evidence" value="ECO:0007669"/>
    <property type="project" value="TreeGrafter"/>
</dbReference>
<dbReference type="PROSITE" id="PS51189">
    <property type="entry name" value="FAT"/>
    <property type="match status" value="1"/>
</dbReference>
<evidence type="ECO:0000256" key="5">
    <source>
        <dbReference type="ARBA" id="ARBA00022679"/>
    </source>
</evidence>
<keyword evidence="7" id="KW-0227">DNA damage</keyword>
<comment type="similarity">
    <text evidence="2">Belongs to the PI3/PI4-kinase family. ATM subfamily.</text>
</comment>
<keyword evidence="9" id="KW-0067">ATP-binding</keyword>
<evidence type="ECO:0000256" key="9">
    <source>
        <dbReference type="ARBA" id="ARBA00022840"/>
    </source>
</evidence>
<dbReference type="InterPro" id="IPR057564">
    <property type="entry name" value="HEAT_ATR"/>
</dbReference>
<feature type="region of interest" description="Disordered" evidence="14">
    <location>
        <begin position="2416"/>
        <end position="2442"/>
    </location>
</feature>
<keyword evidence="19" id="KW-1185">Reference proteome</keyword>
<accession>A0A4T0FUN8</accession>
<evidence type="ECO:0000256" key="6">
    <source>
        <dbReference type="ARBA" id="ARBA00022741"/>
    </source>
</evidence>
<dbReference type="Gene3D" id="1.25.40.10">
    <property type="entry name" value="Tetratricopeptide repeat domain"/>
    <property type="match status" value="1"/>
</dbReference>
<dbReference type="GO" id="GO:0004674">
    <property type="term" value="F:protein serine/threonine kinase activity"/>
    <property type="evidence" value="ECO:0007669"/>
    <property type="project" value="UniProtKB-KW"/>
</dbReference>
<name>A0A4T0FUN8_9BASI</name>
<dbReference type="InterPro" id="IPR036940">
    <property type="entry name" value="PI3/4_kinase_cat_sf"/>
</dbReference>
<dbReference type="SUPFAM" id="SSF56112">
    <property type="entry name" value="Protein kinase-like (PK-like)"/>
    <property type="match status" value="1"/>
</dbReference>
<evidence type="ECO:0000259" key="17">
    <source>
        <dbReference type="PROSITE" id="PS51190"/>
    </source>
</evidence>
<keyword evidence="8" id="KW-0418">Kinase</keyword>
<feature type="region of interest" description="Disordered" evidence="14">
    <location>
        <begin position="2868"/>
        <end position="2980"/>
    </location>
</feature>
<comment type="catalytic activity">
    <reaction evidence="12">
        <text>L-threonyl-[protein] + ATP = O-phospho-L-threonyl-[protein] + ADP + H(+)</text>
        <dbReference type="Rhea" id="RHEA:46608"/>
        <dbReference type="Rhea" id="RHEA-COMP:11060"/>
        <dbReference type="Rhea" id="RHEA-COMP:11605"/>
        <dbReference type="ChEBI" id="CHEBI:15378"/>
        <dbReference type="ChEBI" id="CHEBI:30013"/>
        <dbReference type="ChEBI" id="CHEBI:30616"/>
        <dbReference type="ChEBI" id="CHEBI:61977"/>
        <dbReference type="ChEBI" id="CHEBI:456216"/>
        <dbReference type="EC" id="2.7.11.1"/>
    </reaction>
</comment>
<evidence type="ECO:0000256" key="4">
    <source>
        <dbReference type="ARBA" id="ARBA00022527"/>
    </source>
</evidence>
<organism evidence="18 19">
    <name type="scientific">Wallemia hederae</name>
    <dbReference type="NCBI Taxonomy" id="1540922"/>
    <lineage>
        <taxon>Eukaryota</taxon>
        <taxon>Fungi</taxon>
        <taxon>Dikarya</taxon>
        <taxon>Basidiomycota</taxon>
        <taxon>Wallemiomycotina</taxon>
        <taxon>Wallemiomycetes</taxon>
        <taxon>Wallemiales</taxon>
        <taxon>Wallemiaceae</taxon>
        <taxon>Wallemia</taxon>
    </lineage>
</organism>
<reference evidence="18 19" key="1">
    <citation type="submission" date="2019-03" db="EMBL/GenBank/DDBJ databases">
        <title>Sequencing 23 genomes of Wallemia ichthyophaga.</title>
        <authorList>
            <person name="Gostincar C."/>
        </authorList>
    </citation>
    <scope>NUCLEOTIDE SEQUENCE [LARGE SCALE GENOMIC DNA]</scope>
    <source>
        <strain evidence="18 19">EXF-5753</strain>
    </source>
</reference>
<dbReference type="InterPro" id="IPR003151">
    <property type="entry name" value="PIK-rel_kinase_FAT"/>
</dbReference>
<feature type="compositionally biased region" description="Basic and acidic residues" evidence="14">
    <location>
        <begin position="2892"/>
        <end position="2903"/>
    </location>
</feature>
<evidence type="ECO:0000259" key="16">
    <source>
        <dbReference type="PROSITE" id="PS51189"/>
    </source>
</evidence>
<feature type="compositionally biased region" description="Acidic residues" evidence="14">
    <location>
        <begin position="2880"/>
        <end position="2891"/>
    </location>
</feature>
<evidence type="ECO:0000256" key="11">
    <source>
        <dbReference type="ARBA" id="ARBA00023242"/>
    </source>
</evidence>
<keyword evidence="4" id="KW-0723">Serine/threonine-protein kinase</keyword>
<dbReference type="GO" id="GO:0005634">
    <property type="term" value="C:nucleus"/>
    <property type="evidence" value="ECO:0007669"/>
    <property type="project" value="UniProtKB-SubCell"/>
</dbReference>
<dbReference type="GO" id="GO:0006281">
    <property type="term" value="P:DNA repair"/>
    <property type="evidence" value="ECO:0007669"/>
    <property type="project" value="UniProtKB-KW"/>
</dbReference>
<gene>
    <name evidence="18" type="ORF">E3P99_00589</name>
</gene>
<evidence type="ECO:0000256" key="8">
    <source>
        <dbReference type="ARBA" id="ARBA00022777"/>
    </source>
</evidence>
<dbReference type="Pfam" id="PF23593">
    <property type="entry name" value="HEAT_ATR"/>
    <property type="match status" value="1"/>
</dbReference>
<dbReference type="InterPro" id="IPR016024">
    <property type="entry name" value="ARM-type_fold"/>
</dbReference>
<dbReference type="InterPro" id="IPR003152">
    <property type="entry name" value="FATC_dom"/>
</dbReference>
<dbReference type="CDD" id="cd00892">
    <property type="entry name" value="PIKKc_ATR"/>
    <property type="match status" value="1"/>
</dbReference>
<dbReference type="EC" id="2.7.11.1" evidence="3"/>
<feature type="domain" description="PI3K/PI4K catalytic" evidence="15">
    <location>
        <begin position="2143"/>
        <end position="2455"/>
    </location>
</feature>
<dbReference type="PROSITE" id="PS50290">
    <property type="entry name" value="PI3_4_KINASE_3"/>
    <property type="match status" value="1"/>
</dbReference>
<dbReference type="SUPFAM" id="SSF48452">
    <property type="entry name" value="TPR-like"/>
    <property type="match status" value="1"/>
</dbReference>
<dbReference type="EMBL" id="SPNW01000006">
    <property type="protein sequence ID" value="TIA92512.1"/>
    <property type="molecule type" value="Genomic_DNA"/>
</dbReference>
<feature type="domain" description="FATC" evidence="17">
    <location>
        <begin position="2475"/>
        <end position="2522"/>
    </location>
</feature>
<evidence type="ECO:0000256" key="3">
    <source>
        <dbReference type="ARBA" id="ARBA00012513"/>
    </source>
</evidence>
<evidence type="ECO:0000256" key="14">
    <source>
        <dbReference type="SAM" id="MobiDB-lite"/>
    </source>
</evidence>
<dbReference type="Proteomes" id="UP000310189">
    <property type="component" value="Unassembled WGS sequence"/>
</dbReference>
<dbReference type="PROSITE" id="PS51190">
    <property type="entry name" value="FATC"/>
    <property type="match status" value="1"/>
</dbReference>
<dbReference type="Gene3D" id="3.30.1010.10">
    <property type="entry name" value="Phosphatidylinositol 3-kinase Catalytic Subunit, Chain A, domain 4"/>
    <property type="match status" value="1"/>
</dbReference>
<dbReference type="SUPFAM" id="SSF48371">
    <property type="entry name" value="ARM repeat"/>
    <property type="match status" value="1"/>
</dbReference>
<comment type="subcellular location">
    <subcellularLocation>
        <location evidence="1">Nucleus</location>
    </subcellularLocation>
</comment>
<dbReference type="Pfam" id="PF25030">
    <property type="entry name" value="M-HEAT_ATR"/>
    <property type="match status" value="1"/>
</dbReference>
<evidence type="ECO:0000256" key="10">
    <source>
        <dbReference type="ARBA" id="ARBA00023204"/>
    </source>
</evidence>
<sequence length="2995" mass="339930">MEDGNSEPTHVLLKQLIDEHDRESQNVNLSDAHSHYPRIIKVHRLLLSACIDTLPNDNDDTYASEHPVYRVLSLLRSDLARTPSVLTFQLHLDSGRALSFAEFLITRLLAAATRLGSIEMDDSHKSLARFELRGKIMDVLGVVLRYLASKGSSEQEEPFDRFEFMHSTIRRLISIVGSLNQSHSQPGKDTVPVTVDVYDTDKPIDSVHDNMAEGTLVLSSPLSYLSFVDCVNDMLARIFTQPQSSFLFIDLIPKFISHLKALCSHTISTIEPTAEKVVFQSNFIDTCRIMLSKASEQSLYCILVVFSNIISNSEDSTGYLQRYKPTFDALYGTFDKMSNTGYLFGPPSWNVAMRIVQSATNLSIRHATEDTGHDVFDAFLALLFASLPVTEVAGVVSMDTLTTLHTALGDKKALSHMTSARTKLLQKLRTVTATRKRKRDTSNTLRPTASVSNLVRTSSMRRDVDSQGGPEALAYVLTRWWGMNTREAQDVVGMDIHDVFWAKLAAQAATKSSASEAHERLAEGVGLLAPAIAGTLMVQKDHPDKPPQCAFSDVAYPDLLSTSAVSHVATIDLAMEALQVVKIDQKTLYLLLVSLRRLLVHSGLQAAKENWKSRTIPTLILQALGNESRKVRLAAGRAAHAVIIAQEAALSRGLNEVDEFDQDALFDRFDELLQSKDAQVAETVLVSVTLIGRSIPIVRLYRCLICLFRMLGNTNPLLRSLAYIQLNTLAEHNATTMYKVCSSHLPRLSVFIVMNMLSAPHMLTDSMSVLGFPDHKAFLHQTLRYTLPSLIAESKRDILSAIARTLGQPVQPLCLEYVEHILAHLYLREGSKRDEGIQLFLNEFQGSKKKINLSSVIISCGPSLLASLVMALGDPNETVANTAMVSIDSIEDTIADAENRKSKSKKQKYAANESFLRNHILGIMSIISDNLNDVQGRRSLEEKSRIIRSLGVLIEKIGPGIVSVSPQVMALLQAFVEIDNLRSVTLDSIRSFITTLTYKDLSPYIGRTVASFVGNWSAYTPSQVDKARGILDYILDNAHEMPDQAAEMLDMKHIPELAEQQKKLMQLRDRWTFKDVLENILQRASRENSRVRLHSLIELREFISNNRSIFKSLTTGDVFDPIIGTLIRVTLSAADRSGELQQQVQNAAFDCIGTLGAVDPDRIEMLSEEKTMIIDSNFEDYDENVRFVMSLMTNELVGAYRSTSDSRAQQDLAYAIQELLKFCGFKPELLQREDNSLPMKVKQRWELFPRQVLETLSTLLTDGRYIAREPKRRPMEYPIYTKCKSYSEWLRLWTTDLIWKTRGKQASAIFSVFKAVVRNQDVGVARYILPYLVLNVLITGADSDREEMSQEITVILSDQMKELDESTSQDKRLLSAQTIFDLMDHLGKWTRKQRMNIQPFQKLATRQRSQKGGPIGLSTHQQGQLDMYTHNLNRVHPLIQSIDADLLAHAALRCRSYARSLLTFERRIFEIRSKGEEENLQLYFEHLHEIYANLDEPDGMEGVSTQIIAPSLEHQIREHESTGRWTAAQSCWEVELQKKPDDLNLHAGLLRCLRNLGHYDTLGTHIRGVLSSHPEWRQPLGSFQTEGAWIVGDWQTVRENVSNGLAKHSPEYSLARMLLAVHDNELYRLPAILHDARQTLGTPIIAAGRDGYRRAYDSALHLHMVHELEMISQAITHITKLSNLNQNDTAQDLAGKLTTLLEDRLEVTMPTFKSREPLLSLRRSAIATSAISQEWAKNEIGALWLSSAKTARKAHHFQTAYSASLQADQIGAPFSFIQSAKLIRANGEHEKALRELDAGLTYQVPKLMLKGTGTSATNSMVIDLTNDDNSAGSTQTDFSTKYRRLKAKGLLLKARWLSEGDRKDFNEVVTHFNKAIEEYKTREQPHYELGHYYDTHGKQNSSSEQVMTQSIMLTVRYYSRALLFGSKYIYQTMPRMLTLWMDFGARADVAPYEESLAKPSKADKKLHVYHAYMHINTQMLKNYERYPSYCWYIAFAQIVSRIGHTNKSVYGILEKIMMKVLRDHPQQALWAMVGMYNSTKPKRSERCKQIVTYVQQNGSSENRKIIQEALTLVHELLALCVKHVNQDEWTISLKRSFPRLIALAPMNFILPLQSSMTVTLPATSKHSNSHQPFPDRPVRVAKFVDEVELMKSLVKPRKLTIIGDNGQDYSFLCKPDDDLRKDARLMDFNSMINKFLKSNSEARKRSLYIRTYTVVPLNERCGLIEWVKDTRTFRSILTERYEYRNMKWYAPDIAVLLERGRQSGPEQIMHFFKQVLKRYPGVFHEWFIEMFPEPSEWLKARMTYSRTLAVMSITGFVLGLGDRHCENILLDKNDGAVQHVDFNCLFEKGAQFEVPEKVPFRLTQNLIDGLGVSGTEGVFRKAAEVTMAVLRANRDSLGSVVESFLHDPLVDWEDAKRKADNSKPGGKRTSTKKSTNLDDDPDTQAYIKNLAMSALDPIERKLQGLQTEHNRPLKTAMSASAQVEKLIREATSPVNLGSMKLLKEKPHATKCKDSWIGSCQWTGLEKEHLFKSLARRSRFRVDLIAIDVGTKTQTQCLEFIDLLDYESSVRRRSVEHPLCHEMSEEFGEIEDVFHRFLMEYQSLVADDKAAMINNLEQTITSDLAFRSAQKNRRWRMKKKGMSEEEIEENLVIDPRNSHELLVGQSLKRILDHDKIAKTTRPKIAEVVKDFLRPLIGLIIACVETRMAFLDIQEKDENHMPEIVTGDVDIALAMIRGTGPKEALNYEKRDHWLGVETDAPPAWGLEDWIVNSKVHTKHHKAQARMLDQYPFSTYQPQALLPLNLPIMKKPFSYHRVYEELLQELDDDAELEDEFEAIDKEYEEDLTRDLLEGVKNKRVRRDSTSPIADVKRPRLDLSAYDQDSDVDDTEDDDARVLAELKQEEASEREEEQKENEDNDDNDREHDYELEMYGEDEIVDSDLDSVEGLDFYARGESPTAVEEDDGAGEQTEDEQGQEEVSRKRLTSGFAIGWIDYGV</sequence>
<dbReference type="InterPro" id="IPR050517">
    <property type="entry name" value="DDR_Repair_Kinase"/>
</dbReference>
<keyword evidence="10" id="KW-0234">DNA repair</keyword>
<dbReference type="InterPro" id="IPR011990">
    <property type="entry name" value="TPR-like_helical_dom_sf"/>
</dbReference>
<evidence type="ECO:0000256" key="1">
    <source>
        <dbReference type="ARBA" id="ARBA00004123"/>
    </source>
</evidence>
<feature type="compositionally biased region" description="Acidic residues" evidence="14">
    <location>
        <begin position="2904"/>
        <end position="2919"/>
    </location>
</feature>
<dbReference type="InterPro" id="IPR018936">
    <property type="entry name" value="PI3/4_kinase_CS"/>
</dbReference>
<dbReference type="PANTHER" id="PTHR11139">
    <property type="entry name" value="ATAXIA TELANGIECTASIA MUTATED ATM -RELATED"/>
    <property type="match status" value="1"/>
</dbReference>
<feature type="compositionally biased region" description="Acidic residues" evidence="14">
    <location>
        <begin position="2927"/>
        <end position="2944"/>
    </location>
</feature>
<dbReference type="PROSITE" id="PS00916">
    <property type="entry name" value="PI3_4_KINASE_2"/>
    <property type="match status" value="1"/>
</dbReference>
<dbReference type="InterPro" id="IPR056802">
    <property type="entry name" value="ATR-like_M-HEAT"/>
</dbReference>
<dbReference type="Pfam" id="PF02259">
    <property type="entry name" value="FAT"/>
    <property type="match status" value="1"/>
</dbReference>
<feature type="domain" description="FAT" evidence="16">
    <location>
        <begin position="1446"/>
        <end position="2038"/>
    </location>
</feature>
<dbReference type="SMART" id="SM00146">
    <property type="entry name" value="PI3Kc"/>
    <property type="match status" value="1"/>
</dbReference>
<dbReference type="GO" id="GO:0005524">
    <property type="term" value="F:ATP binding"/>
    <property type="evidence" value="ECO:0007669"/>
    <property type="project" value="UniProtKB-KW"/>
</dbReference>
<dbReference type="Pfam" id="PF00454">
    <property type="entry name" value="PI3_PI4_kinase"/>
    <property type="match status" value="1"/>
</dbReference>
<evidence type="ECO:0000256" key="12">
    <source>
        <dbReference type="ARBA" id="ARBA00047899"/>
    </source>
</evidence>
<dbReference type="InterPro" id="IPR014009">
    <property type="entry name" value="PIK_FAT"/>
</dbReference>
<proteinExistence type="inferred from homology"/>
<keyword evidence="6" id="KW-0547">Nucleotide-binding</keyword>
<comment type="caution">
    <text evidence="18">The sequence shown here is derived from an EMBL/GenBank/DDBJ whole genome shotgun (WGS) entry which is preliminary data.</text>
</comment>
<evidence type="ECO:0000256" key="13">
    <source>
        <dbReference type="ARBA" id="ARBA00048679"/>
    </source>
</evidence>
<feature type="compositionally biased region" description="Acidic residues" evidence="14">
    <location>
        <begin position="2958"/>
        <end position="2974"/>
    </location>
</feature>
<evidence type="ECO:0000313" key="19">
    <source>
        <dbReference type="Proteomes" id="UP000310189"/>
    </source>
</evidence>
<evidence type="ECO:0000256" key="2">
    <source>
        <dbReference type="ARBA" id="ARBA00010769"/>
    </source>
</evidence>
<evidence type="ECO:0000259" key="15">
    <source>
        <dbReference type="PROSITE" id="PS50290"/>
    </source>
</evidence>
<dbReference type="InterPro" id="IPR011009">
    <property type="entry name" value="Kinase-like_dom_sf"/>
</dbReference>
<comment type="catalytic activity">
    <reaction evidence="13">
        <text>L-seryl-[protein] + ATP = O-phospho-L-seryl-[protein] + ADP + H(+)</text>
        <dbReference type="Rhea" id="RHEA:17989"/>
        <dbReference type="Rhea" id="RHEA-COMP:9863"/>
        <dbReference type="Rhea" id="RHEA-COMP:11604"/>
        <dbReference type="ChEBI" id="CHEBI:15378"/>
        <dbReference type="ChEBI" id="CHEBI:29999"/>
        <dbReference type="ChEBI" id="CHEBI:30616"/>
        <dbReference type="ChEBI" id="CHEBI:83421"/>
        <dbReference type="ChEBI" id="CHEBI:456216"/>
        <dbReference type="EC" id="2.7.11.1"/>
    </reaction>
</comment>
<dbReference type="InterPro" id="IPR012993">
    <property type="entry name" value="UME"/>
</dbReference>
<dbReference type="PANTHER" id="PTHR11139:SF125">
    <property type="entry name" value="SERINE_THREONINE-PROTEIN KINASE MEC1"/>
    <property type="match status" value="1"/>
</dbReference>
<dbReference type="Gene3D" id="1.10.1070.11">
    <property type="entry name" value="Phosphatidylinositol 3-/4-kinase, catalytic domain"/>
    <property type="match status" value="1"/>
</dbReference>
<dbReference type="GO" id="GO:0005694">
    <property type="term" value="C:chromosome"/>
    <property type="evidence" value="ECO:0007669"/>
    <property type="project" value="TreeGrafter"/>
</dbReference>
<dbReference type="Pfam" id="PF08064">
    <property type="entry name" value="UME"/>
    <property type="match status" value="1"/>
</dbReference>
<dbReference type="GO" id="GO:0000723">
    <property type="term" value="P:telomere maintenance"/>
    <property type="evidence" value="ECO:0007669"/>
    <property type="project" value="TreeGrafter"/>
</dbReference>
<dbReference type="SMART" id="SM00802">
    <property type="entry name" value="UME"/>
    <property type="match status" value="1"/>
</dbReference>